<dbReference type="NCBIfam" id="TIGR02782">
    <property type="entry name" value="TrbB_P"/>
    <property type="match status" value="1"/>
</dbReference>
<dbReference type="Pfam" id="PF00437">
    <property type="entry name" value="T2SSE"/>
    <property type="match status" value="1"/>
</dbReference>
<dbReference type="PANTHER" id="PTHR30486:SF6">
    <property type="entry name" value="TYPE IV PILUS RETRACTATION ATPASE PILT"/>
    <property type="match status" value="1"/>
</dbReference>
<evidence type="ECO:0000313" key="4">
    <source>
        <dbReference type="Proteomes" id="UP001158644"/>
    </source>
</evidence>
<comment type="similarity">
    <text evidence="1">Belongs to the GSP E family.</text>
</comment>
<organism evidence="3 4">
    <name type="scientific">Achromobacter mucicolens</name>
    <dbReference type="NCBI Taxonomy" id="1389922"/>
    <lineage>
        <taxon>Bacteria</taxon>
        <taxon>Pseudomonadati</taxon>
        <taxon>Pseudomonadota</taxon>
        <taxon>Betaproteobacteria</taxon>
        <taxon>Burkholderiales</taxon>
        <taxon>Alcaligenaceae</taxon>
        <taxon>Achromobacter</taxon>
    </lineage>
</organism>
<dbReference type="InterPro" id="IPR001482">
    <property type="entry name" value="T2SS/T4SS_dom"/>
</dbReference>
<protein>
    <submittedName>
        <fullName evidence="3">P-type conjugative transfer ATPase TrbB</fullName>
    </submittedName>
</protein>
<accession>A0ABD4Z226</accession>
<proteinExistence type="inferred from homology"/>
<dbReference type="InterPro" id="IPR014149">
    <property type="entry name" value="Conjug-transfer_TrbB"/>
</dbReference>
<dbReference type="RefSeq" id="WP_279991828.1">
    <property type="nucleotide sequence ID" value="NZ_JAOBZK010000040.1"/>
</dbReference>
<sequence>MRESDSSRDAARERSVQMLRTALGPTIIEALDDPGIGEVMLNPDGRIWVDRLRGGREPTGVSLSSTDAERIIRLVAACVQAEVHRERPLLSARLPLHGERFEGVLPPVTYAPAFSIRKHAVGVFVLDDYVRDGILQAGHAAFLRRAVRERLNIVIAGGTSSGKTTFANALLDEIADSGDRILILEDTVELQCRNEDRVQLCTLPGVASMADLVRSTLRQRPDRIIVGEVRGAEALDLLKAWGTGHPGGIATLHANSAYGALLRLEQLTLEASSQPPRPLIAEAVNVIVFLAGRGAARRVREIARVTRLDGERYVLEPIPPTFGESS</sequence>
<dbReference type="CDD" id="cd01130">
    <property type="entry name" value="VirB11-like_ATPase"/>
    <property type="match status" value="1"/>
</dbReference>
<name>A0ABD4Z226_9BURK</name>
<dbReference type="SUPFAM" id="SSF52540">
    <property type="entry name" value="P-loop containing nucleoside triphosphate hydrolases"/>
    <property type="match status" value="1"/>
</dbReference>
<dbReference type="InterPro" id="IPR050921">
    <property type="entry name" value="T4SS_GSP_E_ATPase"/>
</dbReference>
<comment type="caution">
    <text evidence="3">The sequence shown here is derived from an EMBL/GenBank/DDBJ whole genome shotgun (WGS) entry which is preliminary data.</text>
</comment>
<dbReference type="Gene3D" id="3.30.450.90">
    <property type="match status" value="1"/>
</dbReference>
<feature type="domain" description="Bacterial type II secretion system protein E" evidence="2">
    <location>
        <begin position="73"/>
        <end position="288"/>
    </location>
</feature>
<dbReference type="AlphaFoldDB" id="A0ABD4Z226"/>
<dbReference type="PANTHER" id="PTHR30486">
    <property type="entry name" value="TWITCHING MOTILITY PROTEIN PILT"/>
    <property type="match status" value="1"/>
</dbReference>
<reference evidence="3 4" key="1">
    <citation type="submission" date="2022-09" db="EMBL/GenBank/DDBJ databases">
        <title>Intensive care unit water sources are persistently colonized with multi-drug resistant bacteria and are the site of extensive horizontal gene transfer of antibiotic resistance genes.</title>
        <authorList>
            <person name="Diorio-Toth L."/>
        </authorList>
    </citation>
    <scope>NUCLEOTIDE SEQUENCE [LARGE SCALE GENOMIC DNA]</scope>
    <source>
        <strain evidence="3 4">GD03967</strain>
    </source>
</reference>
<evidence type="ECO:0000313" key="3">
    <source>
        <dbReference type="EMBL" id="MDH1180871.1"/>
    </source>
</evidence>
<dbReference type="Proteomes" id="UP001158644">
    <property type="component" value="Unassembled WGS sequence"/>
</dbReference>
<gene>
    <name evidence="3" type="primary">trbB</name>
    <name evidence="3" type="ORF">N5C72_22550</name>
</gene>
<evidence type="ECO:0000259" key="2">
    <source>
        <dbReference type="Pfam" id="PF00437"/>
    </source>
</evidence>
<dbReference type="InterPro" id="IPR027417">
    <property type="entry name" value="P-loop_NTPase"/>
</dbReference>
<dbReference type="EMBL" id="JAOBZK010000040">
    <property type="protein sequence ID" value="MDH1180871.1"/>
    <property type="molecule type" value="Genomic_DNA"/>
</dbReference>
<evidence type="ECO:0000256" key="1">
    <source>
        <dbReference type="ARBA" id="ARBA00006611"/>
    </source>
</evidence>
<dbReference type="Gene3D" id="3.40.50.300">
    <property type="entry name" value="P-loop containing nucleotide triphosphate hydrolases"/>
    <property type="match status" value="1"/>
</dbReference>